<feature type="transmembrane region" description="Helical" evidence="1">
    <location>
        <begin position="20"/>
        <end position="41"/>
    </location>
</feature>
<evidence type="ECO:0000313" key="2">
    <source>
        <dbReference type="EMBL" id="BAF64942.1"/>
    </source>
</evidence>
<accession>A6H5H6</accession>
<evidence type="ECO:0000256" key="1">
    <source>
        <dbReference type="SAM" id="Phobius"/>
    </source>
</evidence>
<dbReference type="RefSeq" id="YP_001312201.1">
    <property type="nucleotide sequence ID" value="NC_009618.1"/>
</dbReference>
<keyword evidence="2" id="KW-0934">Plastid</keyword>
<keyword evidence="2" id="KW-0150">Chloroplast</keyword>
<reference evidence="2" key="2">
    <citation type="journal article" date="2007" name="Mol. Biol. Evol.">
        <title>Chloroplast genome (cpDNA) of Cycas taitungensis and 56 cp protein-coding genes of Gnetum parvifolium: insights into cpDNA evolution and phylogeny of extant seed plants.</title>
        <authorList>
            <person name="Wu C.S."/>
            <person name="Wang Y.N."/>
            <person name="Liu S.M."/>
            <person name="Chaw S.M."/>
        </authorList>
    </citation>
    <scope>NUCLEOTIDE SEQUENCE [LARGE SCALE GENOMIC DNA]</scope>
</reference>
<keyword evidence="1" id="KW-0812">Transmembrane</keyword>
<keyword evidence="1" id="KW-0472">Membrane</keyword>
<protein>
    <submittedName>
        <fullName evidence="2">Uncharacterized protein</fullName>
    </submittedName>
</protein>
<organism evidence="2">
    <name type="scientific">Cycas taitungensis</name>
    <name type="common">Prince sago</name>
    <name type="synonym">Cycas taiwaniana</name>
    <dbReference type="NCBI Taxonomy" id="54799"/>
    <lineage>
        <taxon>Eukaryota</taxon>
        <taxon>Viridiplantae</taxon>
        <taxon>Streptophyta</taxon>
        <taxon>Embryophyta</taxon>
        <taxon>Tracheophyta</taxon>
        <taxon>Spermatophyta</taxon>
        <taxon>Cycadidae</taxon>
        <taxon>Cycadales</taxon>
        <taxon>Cycadaceae</taxon>
        <taxon>Cycas</taxon>
    </lineage>
</organism>
<geneLocation type="chloroplast" evidence="2"/>
<name>A6H5H6_CYCTA</name>
<feature type="transmembrane region" description="Helical" evidence="1">
    <location>
        <begin position="53"/>
        <end position="70"/>
    </location>
</feature>
<proteinExistence type="predicted"/>
<dbReference type="GeneID" id="5309620"/>
<dbReference type="AlphaFoldDB" id="A6H5H6"/>
<keyword evidence="1" id="KW-1133">Transmembrane helix</keyword>
<reference evidence="2" key="1">
    <citation type="journal article" date="2005" name="Mol. Phylogenet. Evol.">
        <title>A phylogeny of cycads (Cycadales) inferred from chloroplast matK gene, trnK intron, and nuclear rDNA ITS region.</title>
        <authorList>
            <person name="Chaw S.M."/>
            <person name="Walters T.W."/>
            <person name="Chang C.C."/>
            <person name="Hu S.H."/>
            <person name="Chen S.H."/>
        </authorList>
    </citation>
    <scope>NUCLEOTIDE SEQUENCE</scope>
</reference>
<sequence>MDIYWHTYSSISIYLDHNTQLSIFIFMYLYVRTYLCIYMYVHIDPDHNRGISMFRSLSPFLFILSFPVPIGSRYPVRI</sequence>
<dbReference type="EMBL" id="AP009339">
    <property type="protein sequence ID" value="BAF64942.1"/>
    <property type="molecule type" value="Genomic_DNA"/>
</dbReference>